<comment type="function">
    <text evidence="9">Accessory subunit of the mitochondrial membrane respiratory chain NADH dehydrogenase (Complex I), that is believed not to be involved in catalysis. Complex I functions in the transfer of electrons from NADH to the respiratory chain. The immediate electron acceptor for the enzyme is believed to be ubiquinone.</text>
</comment>
<dbReference type="InterPro" id="IPR006885">
    <property type="entry name" value="NADH_UbQ_FeS_4_mit-like"/>
</dbReference>
<keyword evidence="3 9" id="KW-0679">Respiratory chain</keyword>
<evidence type="ECO:0000256" key="4">
    <source>
        <dbReference type="ARBA" id="ARBA00022792"/>
    </source>
</evidence>
<evidence type="ECO:0000256" key="5">
    <source>
        <dbReference type="ARBA" id="ARBA00022946"/>
    </source>
</evidence>
<keyword evidence="2 9" id="KW-0813">Transport</keyword>
<gene>
    <name evidence="10" type="ORF">PPAR00522_LOCUS16427</name>
</gene>
<dbReference type="PANTHER" id="PTHR12219">
    <property type="entry name" value="NADH-UBIQUINONE OXIDOREDUCTASE"/>
    <property type="match status" value="1"/>
</dbReference>
<keyword evidence="4 9" id="KW-0999">Mitochondrion inner membrane</keyword>
<reference evidence="10" key="1">
    <citation type="submission" date="2021-01" db="EMBL/GenBank/DDBJ databases">
        <authorList>
            <person name="Corre E."/>
            <person name="Pelletier E."/>
            <person name="Niang G."/>
            <person name="Scheremetjew M."/>
            <person name="Finn R."/>
            <person name="Kale V."/>
            <person name="Holt S."/>
            <person name="Cochrane G."/>
            <person name="Meng A."/>
            <person name="Brown T."/>
            <person name="Cohen L."/>
        </authorList>
    </citation>
    <scope>NUCLEOTIDE SEQUENCE</scope>
    <source>
        <strain evidence="10">SAG 63-3</strain>
    </source>
</reference>
<organism evidence="10">
    <name type="scientific">Polytomella parva</name>
    <dbReference type="NCBI Taxonomy" id="51329"/>
    <lineage>
        <taxon>Eukaryota</taxon>
        <taxon>Viridiplantae</taxon>
        <taxon>Chlorophyta</taxon>
        <taxon>core chlorophytes</taxon>
        <taxon>Chlorophyceae</taxon>
        <taxon>CS clade</taxon>
        <taxon>Chlamydomonadales</taxon>
        <taxon>Chlamydomonadaceae</taxon>
        <taxon>Polytomella</taxon>
    </lineage>
</organism>
<name>A0A7S0VGQ2_9CHLO</name>
<dbReference type="Pfam" id="PF04800">
    <property type="entry name" value="NDUS4"/>
    <property type="match status" value="1"/>
</dbReference>
<evidence type="ECO:0000256" key="9">
    <source>
        <dbReference type="RuleBase" id="RU367010"/>
    </source>
</evidence>
<keyword evidence="8 9" id="KW-0472">Membrane</keyword>
<evidence type="ECO:0000256" key="6">
    <source>
        <dbReference type="ARBA" id="ARBA00022982"/>
    </source>
</evidence>
<evidence type="ECO:0000256" key="2">
    <source>
        <dbReference type="ARBA" id="ARBA00022448"/>
    </source>
</evidence>
<comment type="similarity">
    <text evidence="1 9">Belongs to the complex I NDUFS4 subunit family.</text>
</comment>
<evidence type="ECO:0000256" key="3">
    <source>
        <dbReference type="ARBA" id="ARBA00022660"/>
    </source>
</evidence>
<keyword evidence="7 9" id="KW-0496">Mitochondrion</keyword>
<dbReference type="GO" id="GO:0022900">
    <property type="term" value="P:electron transport chain"/>
    <property type="evidence" value="ECO:0007669"/>
    <property type="project" value="InterPro"/>
</dbReference>
<comment type="subcellular location">
    <subcellularLocation>
        <location evidence="9">Mitochondrion inner membrane</location>
        <topology evidence="9">Peripheral membrane protein</topology>
        <orientation evidence="9">Matrix side</orientation>
    </subcellularLocation>
</comment>
<accession>A0A7S0VGQ2</accession>
<proteinExistence type="inferred from homology"/>
<evidence type="ECO:0000256" key="1">
    <source>
        <dbReference type="ARBA" id="ARBA00005882"/>
    </source>
</evidence>
<keyword evidence="5 9" id="KW-0809">Transit peptide</keyword>
<protein>
    <recommendedName>
        <fullName evidence="9">NADH dehydrogenase [ubiquinone] iron-sulfur protein 4, mitochondrial</fullName>
    </recommendedName>
</protein>
<dbReference type="PANTHER" id="PTHR12219:SF8">
    <property type="entry name" value="NADH DEHYDROGENASE [UBIQUINONE] IRON-SULFUR PROTEIN 4, MITOCHONDRIAL"/>
    <property type="match status" value="1"/>
</dbReference>
<dbReference type="Gene3D" id="3.30.160.190">
    <property type="entry name" value="atu1810 like domain"/>
    <property type="match status" value="1"/>
</dbReference>
<dbReference type="AlphaFoldDB" id="A0A7S0VGQ2"/>
<evidence type="ECO:0000256" key="7">
    <source>
        <dbReference type="ARBA" id="ARBA00023128"/>
    </source>
</evidence>
<sequence length="185" mass="20755">MLRKAVSTLFNLEKRVLYQQAGFATAPQDFSLAMKKADEIYSGKTVKAGDIGFSAGVPLETYNRKVRIFCPAKAASQSGLGRTLHPSSKAPQWKIVFENLSKWENPLMGWTSTADPLENVGRSTLLFYTKEEAAAFCAKHGWEYVVDEPNPRNHIRQKRYLGYGDNYSIKRKGVPDLAHLPSNRS</sequence>
<evidence type="ECO:0000256" key="8">
    <source>
        <dbReference type="ARBA" id="ARBA00023136"/>
    </source>
</evidence>
<dbReference type="InterPro" id="IPR038532">
    <property type="entry name" value="NDUFS4-like_sf"/>
</dbReference>
<evidence type="ECO:0000313" key="10">
    <source>
        <dbReference type="EMBL" id="CAD8783099.1"/>
    </source>
</evidence>
<keyword evidence="6 9" id="KW-0249">Electron transport</keyword>
<dbReference type="GO" id="GO:0005743">
    <property type="term" value="C:mitochondrial inner membrane"/>
    <property type="evidence" value="ECO:0007669"/>
    <property type="project" value="UniProtKB-SubCell"/>
</dbReference>
<dbReference type="EMBL" id="HBFM01025361">
    <property type="protein sequence ID" value="CAD8783099.1"/>
    <property type="molecule type" value="Transcribed_RNA"/>
</dbReference>